<keyword evidence="3" id="KW-1185">Reference proteome</keyword>
<proteinExistence type="predicted"/>
<evidence type="ECO:0000313" key="2">
    <source>
        <dbReference type="Ensembl" id="ENSCLMP00005036545.1"/>
    </source>
</evidence>
<accession>A0A8C3A4T6</accession>
<sequence>MCHRKCNLIIIIITIIIIIIIWNSAFNSLHDMKPCFCNLTSKQLADEACTCNYEKYFI</sequence>
<keyword evidence="1" id="KW-1133">Transmembrane helix</keyword>
<name>A0A8C3A4T6_CYCLU</name>
<protein>
    <submittedName>
        <fullName evidence="2">Uncharacterized protein</fullName>
    </submittedName>
</protein>
<reference evidence="2" key="1">
    <citation type="submission" date="2025-08" db="UniProtKB">
        <authorList>
            <consortium name="Ensembl"/>
        </authorList>
    </citation>
    <scope>IDENTIFICATION</scope>
</reference>
<organism evidence="2 3">
    <name type="scientific">Cyclopterus lumpus</name>
    <name type="common">Lumpsucker</name>
    <dbReference type="NCBI Taxonomy" id="8103"/>
    <lineage>
        <taxon>Eukaryota</taxon>
        <taxon>Metazoa</taxon>
        <taxon>Chordata</taxon>
        <taxon>Craniata</taxon>
        <taxon>Vertebrata</taxon>
        <taxon>Euteleostomi</taxon>
        <taxon>Actinopterygii</taxon>
        <taxon>Neopterygii</taxon>
        <taxon>Teleostei</taxon>
        <taxon>Neoteleostei</taxon>
        <taxon>Acanthomorphata</taxon>
        <taxon>Eupercaria</taxon>
        <taxon>Perciformes</taxon>
        <taxon>Cottioidei</taxon>
        <taxon>Cottales</taxon>
        <taxon>Cyclopteridae</taxon>
        <taxon>Cyclopterus</taxon>
    </lineage>
</organism>
<evidence type="ECO:0000256" key="1">
    <source>
        <dbReference type="SAM" id="Phobius"/>
    </source>
</evidence>
<feature type="transmembrane region" description="Helical" evidence="1">
    <location>
        <begin position="7"/>
        <end position="26"/>
    </location>
</feature>
<dbReference type="Proteomes" id="UP000694565">
    <property type="component" value="Unplaced"/>
</dbReference>
<dbReference type="AlphaFoldDB" id="A0A8C3A4T6"/>
<dbReference type="GeneTree" id="ENSGT00990000213447"/>
<dbReference type="Ensembl" id="ENSCLMT00005037987.1">
    <property type="protein sequence ID" value="ENSCLMP00005036545.1"/>
    <property type="gene ID" value="ENSCLMG00005017458.1"/>
</dbReference>
<reference evidence="2" key="2">
    <citation type="submission" date="2025-09" db="UniProtKB">
        <authorList>
            <consortium name="Ensembl"/>
        </authorList>
    </citation>
    <scope>IDENTIFICATION</scope>
</reference>
<keyword evidence="1" id="KW-0472">Membrane</keyword>
<keyword evidence="1" id="KW-0812">Transmembrane</keyword>
<evidence type="ECO:0000313" key="3">
    <source>
        <dbReference type="Proteomes" id="UP000694565"/>
    </source>
</evidence>